<dbReference type="PANTHER" id="PTHR30055:SF234">
    <property type="entry name" value="HTH-TYPE TRANSCRIPTIONAL REGULATOR BETI"/>
    <property type="match status" value="1"/>
</dbReference>
<accession>A0ABP8B2R4</accession>
<dbReference type="InterPro" id="IPR023772">
    <property type="entry name" value="DNA-bd_HTH_TetR-type_CS"/>
</dbReference>
<dbReference type="SUPFAM" id="SSF46689">
    <property type="entry name" value="Homeodomain-like"/>
    <property type="match status" value="1"/>
</dbReference>
<keyword evidence="1" id="KW-0805">Transcription regulation</keyword>
<dbReference type="EMBL" id="BAABAQ010000008">
    <property type="protein sequence ID" value="GAA4196685.1"/>
    <property type="molecule type" value="Genomic_DNA"/>
</dbReference>
<evidence type="ECO:0000256" key="3">
    <source>
        <dbReference type="ARBA" id="ARBA00023163"/>
    </source>
</evidence>
<dbReference type="InterPro" id="IPR050109">
    <property type="entry name" value="HTH-type_TetR-like_transc_reg"/>
</dbReference>
<dbReference type="InterPro" id="IPR001647">
    <property type="entry name" value="HTH_TetR"/>
</dbReference>
<evidence type="ECO:0000256" key="2">
    <source>
        <dbReference type="ARBA" id="ARBA00023125"/>
    </source>
</evidence>
<dbReference type="PANTHER" id="PTHR30055">
    <property type="entry name" value="HTH-TYPE TRANSCRIPTIONAL REGULATOR RUTR"/>
    <property type="match status" value="1"/>
</dbReference>
<evidence type="ECO:0000313" key="7">
    <source>
        <dbReference type="Proteomes" id="UP001501251"/>
    </source>
</evidence>
<dbReference type="RefSeq" id="WP_344919923.1">
    <property type="nucleotide sequence ID" value="NZ_BAABAQ010000008.1"/>
</dbReference>
<feature type="DNA-binding region" description="H-T-H motif" evidence="4">
    <location>
        <begin position="36"/>
        <end position="55"/>
    </location>
</feature>
<keyword evidence="7" id="KW-1185">Reference proteome</keyword>
<keyword evidence="3" id="KW-0804">Transcription</keyword>
<dbReference type="InterPro" id="IPR009057">
    <property type="entry name" value="Homeodomain-like_sf"/>
</dbReference>
<evidence type="ECO:0000313" key="6">
    <source>
        <dbReference type="EMBL" id="GAA4196685.1"/>
    </source>
</evidence>
<dbReference type="Pfam" id="PF00440">
    <property type="entry name" value="TetR_N"/>
    <property type="match status" value="1"/>
</dbReference>
<name>A0ABP8B2R4_9ACTN</name>
<dbReference type="Gene3D" id="1.10.357.10">
    <property type="entry name" value="Tetracycline Repressor, domain 2"/>
    <property type="match status" value="1"/>
</dbReference>
<evidence type="ECO:0000259" key="5">
    <source>
        <dbReference type="PROSITE" id="PS50977"/>
    </source>
</evidence>
<evidence type="ECO:0000256" key="1">
    <source>
        <dbReference type="ARBA" id="ARBA00023015"/>
    </source>
</evidence>
<proteinExistence type="predicted"/>
<dbReference type="PROSITE" id="PS01081">
    <property type="entry name" value="HTH_TETR_1"/>
    <property type="match status" value="1"/>
</dbReference>
<comment type="caution">
    <text evidence="6">The sequence shown here is derived from an EMBL/GenBank/DDBJ whole genome shotgun (WGS) entry which is preliminary data.</text>
</comment>
<protein>
    <recommendedName>
        <fullName evidence="5">HTH tetR-type domain-containing protein</fullName>
    </recommendedName>
</protein>
<sequence>MSETPGLRERKKLRTRHALITAAFELFMEKGYEQTTVSEIATAADVSTRTFFSYFASKEDVIFHNSRDGIEHVLRVIAEPRPGDRAIDLLTRAVTSGFSMFALDEQLQREIGPANHLVMTVPSLRARGLLLLFESQRELAEALHRAFPEELSLVEASAVVGAVVGGGKLAAFVSMSNGASPEETLKAGRQAVEFTLSTLRAASSQPS</sequence>
<feature type="domain" description="HTH tetR-type" evidence="5">
    <location>
        <begin position="13"/>
        <end position="73"/>
    </location>
</feature>
<dbReference type="PRINTS" id="PR00455">
    <property type="entry name" value="HTHTETR"/>
</dbReference>
<organism evidence="6 7">
    <name type="scientific">Streptosporangium oxazolinicum</name>
    <dbReference type="NCBI Taxonomy" id="909287"/>
    <lineage>
        <taxon>Bacteria</taxon>
        <taxon>Bacillati</taxon>
        <taxon>Actinomycetota</taxon>
        <taxon>Actinomycetes</taxon>
        <taxon>Streptosporangiales</taxon>
        <taxon>Streptosporangiaceae</taxon>
        <taxon>Streptosporangium</taxon>
    </lineage>
</organism>
<keyword evidence="2 4" id="KW-0238">DNA-binding</keyword>
<gene>
    <name evidence="6" type="ORF">GCM10022252_44430</name>
</gene>
<reference evidence="7" key="1">
    <citation type="journal article" date="2019" name="Int. J. Syst. Evol. Microbiol.">
        <title>The Global Catalogue of Microorganisms (GCM) 10K type strain sequencing project: providing services to taxonomists for standard genome sequencing and annotation.</title>
        <authorList>
            <consortium name="The Broad Institute Genomics Platform"/>
            <consortium name="The Broad Institute Genome Sequencing Center for Infectious Disease"/>
            <person name="Wu L."/>
            <person name="Ma J."/>
        </authorList>
    </citation>
    <scope>NUCLEOTIDE SEQUENCE [LARGE SCALE GENOMIC DNA]</scope>
    <source>
        <strain evidence="7">JCM 17388</strain>
    </source>
</reference>
<dbReference type="Proteomes" id="UP001501251">
    <property type="component" value="Unassembled WGS sequence"/>
</dbReference>
<dbReference type="PROSITE" id="PS50977">
    <property type="entry name" value="HTH_TETR_2"/>
    <property type="match status" value="1"/>
</dbReference>
<evidence type="ECO:0000256" key="4">
    <source>
        <dbReference type="PROSITE-ProRule" id="PRU00335"/>
    </source>
</evidence>